<protein>
    <recommendedName>
        <fullName evidence="2">J domain-containing protein</fullName>
    </recommendedName>
</protein>
<dbReference type="Proteomes" id="UP001190700">
    <property type="component" value="Unassembled WGS sequence"/>
</dbReference>
<gene>
    <name evidence="3" type="ORF">CYMTET_10331</name>
</gene>
<dbReference type="SUPFAM" id="SSF46565">
    <property type="entry name" value="Chaperone J-domain"/>
    <property type="match status" value="1"/>
</dbReference>
<sequence length="169" mass="18079">MEGNREDANRCLGIAKRALEEGDLAKAIKFAEKSKRFHASSEADNIIKLASSGGIPRSANQGSVPPPSRPASRATSEQPQSPGAGAGTTGTPEQRKAVQEILRSSDYYAMLGVANSANEDEVKKAYRKLALKLHPDKNQAAGAEEAFKKVSKAFDCLSMNFVLTLPFNS</sequence>
<dbReference type="GO" id="GO:0030544">
    <property type="term" value="F:Hsp70 protein binding"/>
    <property type="evidence" value="ECO:0007669"/>
    <property type="project" value="TreeGrafter"/>
</dbReference>
<accession>A0AAE0GPF5</accession>
<dbReference type="InterPro" id="IPR001623">
    <property type="entry name" value="DnaJ_domain"/>
</dbReference>
<dbReference type="CDD" id="cd06257">
    <property type="entry name" value="DnaJ"/>
    <property type="match status" value="1"/>
</dbReference>
<evidence type="ECO:0000256" key="1">
    <source>
        <dbReference type="SAM" id="MobiDB-lite"/>
    </source>
</evidence>
<dbReference type="InterPro" id="IPR051100">
    <property type="entry name" value="DnaJ_subfamily_B/C"/>
</dbReference>
<evidence type="ECO:0000259" key="2">
    <source>
        <dbReference type="PROSITE" id="PS50076"/>
    </source>
</evidence>
<dbReference type="PANTHER" id="PTHR43908">
    <property type="entry name" value="AT29763P-RELATED"/>
    <property type="match status" value="1"/>
</dbReference>
<dbReference type="PANTHER" id="PTHR43908:SF3">
    <property type="entry name" value="AT29763P-RELATED"/>
    <property type="match status" value="1"/>
</dbReference>
<comment type="caution">
    <text evidence="3">The sequence shown here is derived from an EMBL/GenBank/DDBJ whole genome shotgun (WGS) entry which is preliminary data.</text>
</comment>
<dbReference type="InterPro" id="IPR036869">
    <property type="entry name" value="J_dom_sf"/>
</dbReference>
<dbReference type="PROSITE" id="PS50076">
    <property type="entry name" value="DNAJ_2"/>
    <property type="match status" value="1"/>
</dbReference>
<proteinExistence type="predicted"/>
<feature type="domain" description="J" evidence="2">
    <location>
        <begin position="106"/>
        <end position="169"/>
    </location>
</feature>
<dbReference type="PRINTS" id="PR00625">
    <property type="entry name" value="JDOMAIN"/>
</dbReference>
<evidence type="ECO:0000313" key="4">
    <source>
        <dbReference type="Proteomes" id="UP001190700"/>
    </source>
</evidence>
<feature type="region of interest" description="Disordered" evidence="1">
    <location>
        <begin position="48"/>
        <end position="95"/>
    </location>
</feature>
<keyword evidence="4" id="KW-1185">Reference proteome</keyword>
<dbReference type="AlphaFoldDB" id="A0AAE0GPF5"/>
<organism evidence="3 4">
    <name type="scientific">Cymbomonas tetramitiformis</name>
    <dbReference type="NCBI Taxonomy" id="36881"/>
    <lineage>
        <taxon>Eukaryota</taxon>
        <taxon>Viridiplantae</taxon>
        <taxon>Chlorophyta</taxon>
        <taxon>Pyramimonadophyceae</taxon>
        <taxon>Pyramimonadales</taxon>
        <taxon>Pyramimonadaceae</taxon>
        <taxon>Cymbomonas</taxon>
    </lineage>
</organism>
<dbReference type="SMART" id="SM00271">
    <property type="entry name" value="DnaJ"/>
    <property type="match status" value="1"/>
</dbReference>
<evidence type="ECO:0000313" key="3">
    <source>
        <dbReference type="EMBL" id="KAK3281904.1"/>
    </source>
</evidence>
<dbReference type="GO" id="GO:0071218">
    <property type="term" value="P:cellular response to misfolded protein"/>
    <property type="evidence" value="ECO:0007669"/>
    <property type="project" value="TreeGrafter"/>
</dbReference>
<dbReference type="EMBL" id="LGRX02003655">
    <property type="protein sequence ID" value="KAK3281904.1"/>
    <property type="molecule type" value="Genomic_DNA"/>
</dbReference>
<reference evidence="3 4" key="1">
    <citation type="journal article" date="2015" name="Genome Biol. Evol.">
        <title>Comparative Genomics of a Bacterivorous Green Alga Reveals Evolutionary Causalities and Consequences of Phago-Mixotrophic Mode of Nutrition.</title>
        <authorList>
            <person name="Burns J.A."/>
            <person name="Paasch A."/>
            <person name="Narechania A."/>
            <person name="Kim E."/>
        </authorList>
    </citation>
    <scope>NUCLEOTIDE SEQUENCE [LARGE SCALE GENOMIC DNA]</scope>
    <source>
        <strain evidence="3 4">PLY_AMNH</strain>
    </source>
</reference>
<name>A0AAE0GPF5_9CHLO</name>
<dbReference type="Pfam" id="PF00226">
    <property type="entry name" value="DnaJ"/>
    <property type="match status" value="1"/>
</dbReference>
<dbReference type="GO" id="GO:0005789">
    <property type="term" value="C:endoplasmic reticulum membrane"/>
    <property type="evidence" value="ECO:0007669"/>
    <property type="project" value="TreeGrafter"/>
</dbReference>
<dbReference type="Gene3D" id="1.10.287.110">
    <property type="entry name" value="DnaJ domain"/>
    <property type="match status" value="1"/>
</dbReference>